<name>A0ABS1E9R7_9BURK</name>
<dbReference type="Pfam" id="PF01844">
    <property type="entry name" value="HNH"/>
    <property type="match status" value="1"/>
</dbReference>
<dbReference type="EMBL" id="JAENGP010000004">
    <property type="protein sequence ID" value="MBK1780572.1"/>
    <property type="molecule type" value="Genomic_DNA"/>
</dbReference>
<dbReference type="Proteomes" id="UP000635316">
    <property type="component" value="Unassembled WGS sequence"/>
</dbReference>
<evidence type="ECO:0000259" key="2">
    <source>
        <dbReference type="SMART" id="SM00507"/>
    </source>
</evidence>
<feature type="region of interest" description="Disordered" evidence="1">
    <location>
        <begin position="1"/>
        <end position="34"/>
    </location>
</feature>
<protein>
    <submittedName>
        <fullName evidence="3">HNH endonuclease</fullName>
    </submittedName>
</protein>
<dbReference type="CDD" id="cd00085">
    <property type="entry name" value="HNHc"/>
    <property type="match status" value="1"/>
</dbReference>
<gene>
    <name evidence="3" type="ORF">JHL22_05020</name>
</gene>
<evidence type="ECO:0000313" key="3">
    <source>
        <dbReference type="EMBL" id="MBK1780572.1"/>
    </source>
</evidence>
<accession>A0ABS1E9R7</accession>
<keyword evidence="3" id="KW-0378">Hydrolase</keyword>
<proteinExistence type="predicted"/>
<dbReference type="InterPro" id="IPR003615">
    <property type="entry name" value="HNH_nuc"/>
</dbReference>
<keyword evidence="4" id="KW-1185">Reference proteome</keyword>
<dbReference type="SMART" id="SM00507">
    <property type="entry name" value="HNHc"/>
    <property type="match status" value="1"/>
</dbReference>
<keyword evidence="3" id="KW-0540">Nuclease</keyword>
<evidence type="ECO:0000313" key="4">
    <source>
        <dbReference type="Proteomes" id="UP000635316"/>
    </source>
</evidence>
<keyword evidence="3" id="KW-0255">Endonuclease</keyword>
<organism evidence="3 4">
    <name type="scientific">Advenella mandrilli</name>
    <dbReference type="NCBI Taxonomy" id="2800330"/>
    <lineage>
        <taxon>Bacteria</taxon>
        <taxon>Pseudomonadati</taxon>
        <taxon>Pseudomonadota</taxon>
        <taxon>Betaproteobacteria</taxon>
        <taxon>Burkholderiales</taxon>
        <taxon>Alcaligenaceae</taxon>
    </lineage>
</organism>
<comment type="caution">
    <text evidence="3">The sequence shown here is derived from an EMBL/GenBank/DDBJ whole genome shotgun (WGS) entry which is preliminary data.</text>
</comment>
<dbReference type="InterPro" id="IPR002711">
    <property type="entry name" value="HNH"/>
</dbReference>
<dbReference type="GO" id="GO:0004519">
    <property type="term" value="F:endonuclease activity"/>
    <property type="evidence" value="ECO:0007669"/>
    <property type="project" value="UniProtKB-KW"/>
</dbReference>
<sequence>MKLATIKPRLPVAGKAARAPAPPKRIAGRRGQERRKRIWLKDPHCANCGKLVAMHEFELDHRIPLHQGGPDTDDNCQVLCAGIGGCHDLKTRAEGGYRTRR</sequence>
<dbReference type="Gene3D" id="1.10.30.50">
    <property type="match status" value="1"/>
</dbReference>
<evidence type="ECO:0000256" key="1">
    <source>
        <dbReference type="SAM" id="MobiDB-lite"/>
    </source>
</evidence>
<feature type="domain" description="HNH nuclease" evidence="2">
    <location>
        <begin position="33"/>
        <end position="88"/>
    </location>
</feature>
<reference evidence="3 4" key="1">
    <citation type="submission" date="2020-12" db="EMBL/GenBank/DDBJ databases">
        <authorList>
            <person name="Lu T."/>
            <person name="Wang Q."/>
            <person name="Han X."/>
        </authorList>
    </citation>
    <scope>NUCLEOTIDE SEQUENCE [LARGE SCALE GENOMIC DNA]</scope>
    <source>
        <strain evidence="3 4">WQ 585</strain>
    </source>
</reference>